<evidence type="ECO:0000313" key="6">
    <source>
        <dbReference type="EMBL" id="SMF66954.1"/>
    </source>
</evidence>
<evidence type="ECO:0000256" key="3">
    <source>
        <dbReference type="ARBA" id="ARBA00022691"/>
    </source>
</evidence>
<dbReference type="PANTHER" id="PTHR33603">
    <property type="entry name" value="METHYLTRANSFERASE"/>
    <property type="match status" value="1"/>
</dbReference>
<comment type="caution">
    <text evidence="5">Lacks conserved residue(s) required for the propagation of feature annotation.</text>
</comment>
<dbReference type="GO" id="GO:0005737">
    <property type="term" value="C:cytoplasm"/>
    <property type="evidence" value="ECO:0007669"/>
    <property type="project" value="UniProtKB-SubCell"/>
</dbReference>
<dbReference type="EMBL" id="FWZT01000023">
    <property type="protein sequence ID" value="SMF66954.1"/>
    <property type="molecule type" value="Genomic_DNA"/>
</dbReference>
<keyword evidence="1 5" id="KW-0489">Methyltransferase</keyword>
<dbReference type="HAMAP" id="MF_00658">
    <property type="entry name" value="23SrRNA_methyltr_H"/>
    <property type="match status" value="1"/>
</dbReference>
<dbReference type="STRING" id="1513793.SAMN06296036_12381"/>
<dbReference type="Gene3D" id="3.40.1280.10">
    <property type="match status" value="1"/>
</dbReference>
<dbReference type="RefSeq" id="WP_132323689.1">
    <property type="nucleotide sequence ID" value="NZ_FWZT01000023.1"/>
</dbReference>
<keyword evidence="3 5" id="KW-0949">S-adenosyl-L-methionine</keyword>
<sequence length="158" mass="17836">MKIQIVKVGKPADKTYLQLAKKYETRLKSFCKLDSRILKAQDGVEKSTRDLLAKLDIDPTTLRPDPGHVIYTLDERGRNFSSPDLAKTLRTSIDDGRVKTVSFVIGGPYGVPEELKKASQHVWSLSNAVFPSDMAWVMVWEQVYRASTIIRGTSYHHA</sequence>
<evidence type="ECO:0000256" key="2">
    <source>
        <dbReference type="ARBA" id="ARBA00022679"/>
    </source>
</evidence>
<feature type="binding site" evidence="5">
    <location>
        <position position="73"/>
    </location>
    <ligand>
        <name>S-adenosyl-L-methionine</name>
        <dbReference type="ChEBI" id="CHEBI:59789"/>
    </ligand>
</feature>
<dbReference type="Proteomes" id="UP000192907">
    <property type="component" value="Unassembled WGS sequence"/>
</dbReference>
<accession>A0A1Y6CI23</accession>
<comment type="catalytic activity">
    <reaction evidence="5">
        <text>pseudouridine(1915) in 23S rRNA + S-adenosyl-L-methionine = N(3)-methylpseudouridine(1915) in 23S rRNA + S-adenosyl-L-homocysteine + H(+)</text>
        <dbReference type="Rhea" id="RHEA:42752"/>
        <dbReference type="Rhea" id="RHEA-COMP:10221"/>
        <dbReference type="Rhea" id="RHEA-COMP:10222"/>
        <dbReference type="ChEBI" id="CHEBI:15378"/>
        <dbReference type="ChEBI" id="CHEBI:57856"/>
        <dbReference type="ChEBI" id="CHEBI:59789"/>
        <dbReference type="ChEBI" id="CHEBI:65314"/>
        <dbReference type="ChEBI" id="CHEBI:74486"/>
        <dbReference type="EC" id="2.1.1.177"/>
    </reaction>
</comment>
<comment type="similarity">
    <text evidence="4 5">Belongs to the RNA methyltransferase RlmH family.</text>
</comment>
<feature type="binding site" evidence="5">
    <location>
        <position position="106"/>
    </location>
    <ligand>
        <name>S-adenosyl-L-methionine</name>
        <dbReference type="ChEBI" id="CHEBI:59789"/>
    </ligand>
</feature>
<keyword evidence="5" id="KW-0698">rRNA processing</keyword>
<keyword evidence="5" id="KW-0963">Cytoplasm</keyword>
<dbReference type="CDD" id="cd18081">
    <property type="entry name" value="RlmH-like"/>
    <property type="match status" value="1"/>
</dbReference>
<dbReference type="EC" id="2.1.1.177" evidence="5"/>
<dbReference type="InterPro" id="IPR029026">
    <property type="entry name" value="tRNA_m1G_MTases_N"/>
</dbReference>
<dbReference type="InterPro" id="IPR003742">
    <property type="entry name" value="RlmH-like"/>
</dbReference>
<comment type="subcellular location">
    <subcellularLocation>
        <location evidence="5">Cytoplasm</location>
    </subcellularLocation>
</comment>
<comment type="subunit">
    <text evidence="5">Homodimer.</text>
</comment>
<keyword evidence="7" id="KW-1185">Reference proteome</keyword>
<evidence type="ECO:0000256" key="4">
    <source>
        <dbReference type="ARBA" id="ARBA00038303"/>
    </source>
</evidence>
<keyword evidence="2 5" id="KW-0808">Transferase</keyword>
<dbReference type="GO" id="GO:0070038">
    <property type="term" value="F:rRNA (pseudouridine-N3-)-methyltransferase activity"/>
    <property type="evidence" value="ECO:0007669"/>
    <property type="project" value="UniProtKB-UniRule"/>
</dbReference>
<dbReference type="OrthoDB" id="9806643at2"/>
<dbReference type="InterPro" id="IPR029028">
    <property type="entry name" value="Alpha/beta_knot_MTases"/>
</dbReference>
<dbReference type="PIRSF" id="PIRSF004505">
    <property type="entry name" value="MT_bac"/>
    <property type="match status" value="1"/>
</dbReference>
<organism evidence="6 7">
    <name type="scientific">Pseudobacteriovorax antillogorgiicola</name>
    <dbReference type="NCBI Taxonomy" id="1513793"/>
    <lineage>
        <taxon>Bacteria</taxon>
        <taxon>Pseudomonadati</taxon>
        <taxon>Bdellovibrionota</taxon>
        <taxon>Oligoflexia</taxon>
        <taxon>Oligoflexales</taxon>
        <taxon>Pseudobacteriovoracaceae</taxon>
        <taxon>Pseudobacteriovorax</taxon>
    </lineage>
</organism>
<dbReference type="SUPFAM" id="SSF75217">
    <property type="entry name" value="alpha/beta knot"/>
    <property type="match status" value="1"/>
</dbReference>
<name>A0A1Y6CI23_9BACT</name>
<evidence type="ECO:0000256" key="1">
    <source>
        <dbReference type="ARBA" id="ARBA00022603"/>
    </source>
</evidence>
<protein>
    <recommendedName>
        <fullName evidence="5">Ribosomal RNA large subunit methyltransferase H</fullName>
        <ecNumber evidence="5">2.1.1.177</ecNumber>
    </recommendedName>
    <alternativeName>
        <fullName evidence="5">23S rRNA (pseudouridine1915-N3)-methyltransferase</fullName>
    </alternativeName>
    <alternativeName>
        <fullName evidence="5">23S rRNA m3Psi1915 methyltransferase</fullName>
    </alternativeName>
    <alternativeName>
        <fullName evidence="5">rRNA (pseudouridine-N3-)-methyltransferase RlmH</fullName>
    </alternativeName>
</protein>
<dbReference type="PANTHER" id="PTHR33603:SF1">
    <property type="entry name" value="RIBOSOMAL RNA LARGE SUBUNIT METHYLTRANSFERASE H"/>
    <property type="match status" value="1"/>
</dbReference>
<dbReference type="Pfam" id="PF02590">
    <property type="entry name" value="SPOUT_MTase"/>
    <property type="match status" value="1"/>
</dbReference>
<comment type="function">
    <text evidence="5">Specifically methylates the pseudouridine at position 1915 (m3Psi1915) in 23S rRNA.</text>
</comment>
<gene>
    <name evidence="5" type="primary">rlmH</name>
    <name evidence="6" type="ORF">SAMN06296036_12381</name>
</gene>
<reference evidence="7" key="1">
    <citation type="submission" date="2017-04" db="EMBL/GenBank/DDBJ databases">
        <authorList>
            <person name="Varghese N."/>
            <person name="Submissions S."/>
        </authorList>
    </citation>
    <scope>NUCLEOTIDE SEQUENCE [LARGE SCALE GENOMIC DNA]</scope>
    <source>
        <strain evidence="7">RKEM611</strain>
    </source>
</reference>
<dbReference type="AlphaFoldDB" id="A0A1Y6CI23"/>
<evidence type="ECO:0000256" key="5">
    <source>
        <dbReference type="HAMAP-Rule" id="MF_00658"/>
    </source>
</evidence>
<evidence type="ECO:0000313" key="7">
    <source>
        <dbReference type="Proteomes" id="UP000192907"/>
    </source>
</evidence>
<proteinExistence type="inferred from homology"/>